<evidence type="ECO:0008006" key="3">
    <source>
        <dbReference type="Google" id="ProtNLM"/>
    </source>
</evidence>
<dbReference type="EMBL" id="JACHNC010000001">
    <property type="protein sequence ID" value="MBB4752131.1"/>
    <property type="molecule type" value="Genomic_DNA"/>
</dbReference>
<dbReference type="AlphaFoldDB" id="A0A7W7MJ85"/>
<protein>
    <recommendedName>
        <fullName evidence="3">ATP-binding protein</fullName>
    </recommendedName>
</protein>
<gene>
    <name evidence="1" type="ORF">BJ964_006292</name>
</gene>
<reference evidence="1 2" key="1">
    <citation type="submission" date="2020-08" db="EMBL/GenBank/DDBJ databases">
        <title>Sequencing the genomes of 1000 actinobacteria strains.</title>
        <authorList>
            <person name="Klenk H.-P."/>
        </authorList>
    </citation>
    <scope>NUCLEOTIDE SEQUENCE [LARGE SCALE GENOMIC DNA]</scope>
    <source>
        <strain evidence="1 2">DSM 43150</strain>
    </source>
</reference>
<dbReference type="Proteomes" id="UP000590511">
    <property type="component" value="Unassembled WGS sequence"/>
</dbReference>
<evidence type="ECO:0000313" key="1">
    <source>
        <dbReference type="EMBL" id="MBB4752131.1"/>
    </source>
</evidence>
<evidence type="ECO:0000313" key="2">
    <source>
        <dbReference type="Proteomes" id="UP000590511"/>
    </source>
</evidence>
<dbReference type="RefSeq" id="WP_188124048.1">
    <property type="nucleotide sequence ID" value="NZ_BOMP01000118.1"/>
</dbReference>
<organism evidence="1 2">
    <name type="scientific">Actinoplanes lobatus</name>
    <dbReference type="NCBI Taxonomy" id="113568"/>
    <lineage>
        <taxon>Bacteria</taxon>
        <taxon>Bacillati</taxon>
        <taxon>Actinomycetota</taxon>
        <taxon>Actinomycetes</taxon>
        <taxon>Micromonosporales</taxon>
        <taxon>Micromonosporaceae</taxon>
        <taxon>Actinoplanes</taxon>
    </lineage>
</organism>
<proteinExistence type="predicted"/>
<comment type="caution">
    <text evidence="1">The sequence shown here is derived from an EMBL/GenBank/DDBJ whole genome shotgun (WGS) entry which is preliminary data.</text>
</comment>
<accession>A0A7W7MJ85</accession>
<dbReference type="SUPFAM" id="SSF52540">
    <property type="entry name" value="P-loop containing nucleoside triphosphate hydrolases"/>
    <property type="match status" value="1"/>
</dbReference>
<dbReference type="InterPro" id="IPR027417">
    <property type="entry name" value="P-loop_NTPase"/>
</dbReference>
<name>A0A7W7MJ85_9ACTN</name>
<sequence length="184" mass="19521">MGTDMNPDQRQLIQAAGGVAYGAVGGSVHNHGPAVPPLVFADRPPAVPPTRHGGPAAKDLRIWLADTRTPAVRWLYGAAGSGKTALADRLAARARKRRWRVVEPAAGDITAGPGEPSPAGLLAIIGDAGSRSLTDLIWLLSNAILYQPRPTRVLLIARDLTRWPVVRAALAGRGVWTDTQQVNR</sequence>